<organism evidence="1 2">
    <name type="scientific">Penicillium nordicum</name>
    <dbReference type="NCBI Taxonomy" id="229535"/>
    <lineage>
        <taxon>Eukaryota</taxon>
        <taxon>Fungi</taxon>
        <taxon>Dikarya</taxon>
        <taxon>Ascomycota</taxon>
        <taxon>Pezizomycotina</taxon>
        <taxon>Eurotiomycetes</taxon>
        <taxon>Eurotiomycetidae</taxon>
        <taxon>Eurotiales</taxon>
        <taxon>Aspergillaceae</taxon>
        <taxon>Penicillium</taxon>
    </lineage>
</organism>
<gene>
    <name evidence="1" type="ORF">ACN38_g6292</name>
</gene>
<sequence>MGRPGPLEIENIIRQEAHYSWSGVHVEDRMAQMRERHVLQAICGNKNTVHSSFCVLTSTEFPPDMDHRSSTCISIIGYFLSISI</sequence>
<protein>
    <submittedName>
        <fullName evidence="1">Uncharacterized protein</fullName>
    </submittedName>
</protein>
<name>A0A0M8P8C4_9EURO</name>
<dbReference type="EMBL" id="LHQQ01000096">
    <property type="protein sequence ID" value="KOS42821.1"/>
    <property type="molecule type" value="Genomic_DNA"/>
</dbReference>
<keyword evidence="2" id="KW-1185">Reference proteome</keyword>
<reference evidence="1 2" key="1">
    <citation type="submission" date="2015-08" db="EMBL/GenBank/DDBJ databases">
        <title>Genome sequencing of Penicillium nordicum.</title>
        <authorList>
            <person name="Nguyen H.D."/>
            <person name="Seifert K.A."/>
        </authorList>
    </citation>
    <scope>NUCLEOTIDE SEQUENCE [LARGE SCALE GENOMIC DNA]</scope>
    <source>
        <strain evidence="1 2">DAOMC 185683</strain>
    </source>
</reference>
<evidence type="ECO:0000313" key="2">
    <source>
        <dbReference type="Proteomes" id="UP000037696"/>
    </source>
</evidence>
<evidence type="ECO:0000313" key="1">
    <source>
        <dbReference type="EMBL" id="KOS42821.1"/>
    </source>
</evidence>
<proteinExistence type="predicted"/>
<comment type="caution">
    <text evidence="1">The sequence shown here is derived from an EMBL/GenBank/DDBJ whole genome shotgun (WGS) entry which is preliminary data.</text>
</comment>
<dbReference type="AlphaFoldDB" id="A0A0M8P8C4"/>
<accession>A0A0M8P8C4</accession>
<dbReference type="Proteomes" id="UP000037696">
    <property type="component" value="Unassembled WGS sequence"/>
</dbReference>